<dbReference type="PANTHER" id="PTHR40129:SF2">
    <property type="entry name" value="KETOPANTOATE REDUCTASE N-TERMINAL DOMAIN-CONTAINING PROTEIN"/>
    <property type="match status" value="1"/>
</dbReference>
<evidence type="ECO:0000313" key="1">
    <source>
        <dbReference type="EMBL" id="KUJ07630.1"/>
    </source>
</evidence>
<accession>A0A132B5E7</accession>
<sequence length="301" mass="34553">MGDYGITNMNSKEVSMLIFGLGWTSTFLVPLLQKAKIEHAGTTTTGRDGSYKFKFNYDPAREGLPTDNDDLEQYRVLPTAEALLITFPIRGKAAMEYFMKCYRETHERERYRVILLGSTGIWSIEGQDKWVTRHSKYDVKDGRAEAEDWLMGKGGCALDLSGLWGGERQVWHWVDRVAASKEQLKSKKSLHMIHGEDVARAIVAVHQKWSAAKGQRWMLTDLNVYDWWQLILGFGGEIDSQKGNDERAKTQLKWVGELMEEENVKALPRSMDQLGRCYDTREFWTTFGLMPTRARLSDVKL</sequence>
<dbReference type="STRING" id="149040.A0A132B5E7"/>
<dbReference type="EMBL" id="KQ947439">
    <property type="protein sequence ID" value="KUJ07630.1"/>
    <property type="molecule type" value="Genomic_DNA"/>
</dbReference>
<dbReference type="RefSeq" id="XP_018061985.1">
    <property type="nucleotide sequence ID" value="XM_018213707.1"/>
</dbReference>
<evidence type="ECO:0000313" key="2">
    <source>
        <dbReference type="Proteomes" id="UP000070700"/>
    </source>
</evidence>
<dbReference type="PANTHER" id="PTHR40129">
    <property type="entry name" value="KETOPANTOATE REDUCTASE N-TERMINAL DOMAIN-CONTAINING PROTEIN"/>
    <property type="match status" value="1"/>
</dbReference>
<dbReference type="Proteomes" id="UP000070700">
    <property type="component" value="Unassembled WGS sequence"/>
</dbReference>
<dbReference type="KEGG" id="psco:LY89DRAFT_677839"/>
<dbReference type="GeneID" id="28823433"/>
<dbReference type="OrthoDB" id="674948at2759"/>
<name>A0A132B5E7_MOLSC</name>
<protein>
    <submittedName>
        <fullName evidence="1">Uncharacterized protein</fullName>
    </submittedName>
</protein>
<proteinExistence type="predicted"/>
<dbReference type="AlphaFoldDB" id="A0A132B5E7"/>
<dbReference type="InParanoid" id="A0A132B5E7"/>
<gene>
    <name evidence="1" type="ORF">LY89DRAFT_677839</name>
</gene>
<dbReference type="Gene3D" id="3.40.50.720">
    <property type="entry name" value="NAD(P)-binding Rossmann-like Domain"/>
    <property type="match status" value="1"/>
</dbReference>
<keyword evidence="2" id="KW-1185">Reference proteome</keyword>
<organism evidence="1 2">
    <name type="scientific">Mollisia scopiformis</name>
    <name type="common">Conifer needle endophyte fungus</name>
    <name type="synonym">Phialocephala scopiformis</name>
    <dbReference type="NCBI Taxonomy" id="149040"/>
    <lineage>
        <taxon>Eukaryota</taxon>
        <taxon>Fungi</taxon>
        <taxon>Dikarya</taxon>
        <taxon>Ascomycota</taxon>
        <taxon>Pezizomycotina</taxon>
        <taxon>Leotiomycetes</taxon>
        <taxon>Helotiales</taxon>
        <taxon>Mollisiaceae</taxon>
        <taxon>Mollisia</taxon>
    </lineage>
</organism>
<reference evidence="1 2" key="1">
    <citation type="submission" date="2015-10" db="EMBL/GenBank/DDBJ databases">
        <title>Full genome of DAOMC 229536 Phialocephala scopiformis, a fungal endophyte of spruce producing the potent anti-insectan compound rugulosin.</title>
        <authorList>
            <consortium name="DOE Joint Genome Institute"/>
            <person name="Walker A.K."/>
            <person name="Frasz S.L."/>
            <person name="Seifert K.A."/>
            <person name="Miller J.D."/>
            <person name="Mondo S.J."/>
            <person name="Labutti K."/>
            <person name="Lipzen A."/>
            <person name="Dockter R."/>
            <person name="Kennedy M."/>
            <person name="Grigoriev I.V."/>
            <person name="Spatafora J.W."/>
        </authorList>
    </citation>
    <scope>NUCLEOTIDE SEQUENCE [LARGE SCALE GENOMIC DNA]</scope>
    <source>
        <strain evidence="1 2">CBS 120377</strain>
    </source>
</reference>